<feature type="transmembrane region" description="Helical" evidence="1">
    <location>
        <begin position="42"/>
        <end position="63"/>
    </location>
</feature>
<protein>
    <submittedName>
        <fullName evidence="2">Uncharacterized protein</fullName>
    </submittedName>
</protein>
<keyword evidence="3" id="KW-1185">Reference proteome</keyword>
<reference evidence="2 3" key="1">
    <citation type="journal article" date="2023" name="Microbiol. Resour. Announc.">
        <title>Complete Genome Sequence of Imperialibacter roseus strain P4T.</title>
        <authorList>
            <person name="Tizabi D.R."/>
            <person name="Bachvaroff T."/>
            <person name="Hill R.T."/>
        </authorList>
    </citation>
    <scope>NUCLEOTIDE SEQUENCE [LARGE SCALE GENOMIC DNA]</scope>
    <source>
        <strain evidence="2 3">P4T</strain>
    </source>
</reference>
<evidence type="ECO:0000256" key="1">
    <source>
        <dbReference type="SAM" id="Phobius"/>
    </source>
</evidence>
<keyword evidence="1" id="KW-1133">Transmembrane helix</keyword>
<proteinExistence type="predicted"/>
<evidence type="ECO:0000313" key="3">
    <source>
        <dbReference type="Proteomes" id="UP001302349"/>
    </source>
</evidence>
<feature type="transmembrane region" description="Helical" evidence="1">
    <location>
        <begin position="12"/>
        <end position="36"/>
    </location>
</feature>
<evidence type="ECO:0000313" key="2">
    <source>
        <dbReference type="EMBL" id="WOK08313.1"/>
    </source>
</evidence>
<name>A0ABZ0ITF0_9BACT</name>
<gene>
    <name evidence="2" type="ORF">RT717_06635</name>
</gene>
<dbReference type="RefSeq" id="WP_317490955.1">
    <property type="nucleotide sequence ID" value="NZ_CP136051.1"/>
</dbReference>
<keyword evidence="1" id="KW-0472">Membrane</keyword>
<sequence>MKLIIKVMLIAGLAYLSGLYLPWWGMVVVAAGVSLAIPTSSFGAFVSGFIGVGLLWMVISWKIDIESHSILTAKVAALFKVGDPIYLVIGSGFVGAIAGGLGSLSGNSFRQIFIKKKKASFYS</sequence>
<keyword evidence="1" id="KW-0812">Transmembrane</keyword>
<dbReference type="EMBL" id="CP136051">
    <property type="protein sequence ID" value="WOK08313.1"/>
    <property type="molecule type" value="Genomic_DNA"/>
</dbReference>
<dbReference type="Proteomes" id="UP001302349">
    <property type="component" value="Chromosome"/>
</dbReference>
<feature type="transmembrane region" description="Helical" evidence="1">
    <location>
        <begin position="84"/>
        <end position="104"/>
    </location>
</feature>
<organism evidence="2 3">
    <name type="scientific">Imperialibacter roseus</name>
    <dbReference type="NCBI Taxonomy" id="1324217"/>
    <lineage>
        <taxon>Bacteria</taxon>
        <taxon>Pseudomonadati</taxon>
        <taxon>Bacteroidota</taxon>
        <taxon>Cytophagia</taxon>
        <taxon>Cytophagales</taxon>
        <taxon>Flammeovirgaceae</taxon>
        <taxon>Imperialibacter</taxon>
    </lineage>
</organism>
<accession>A0ABZ0ITF0</accession>